<dbReference type="AlphaFoldDB" id="A0A485KZ50"/>
<evidence type="ECO:0000256" key="2">
    <source>
        <dbReference type="ARBA" id="ARBA00022692"/>
    </source>
</evidence>
<keyword evidence="3 5" id="KW-1133">Transmembrane helix</keyword>
<feature type="transmembrane region" description="Helical" evidence="5">
    <location>
        <begin position="50"/>
        <end position="70"/>
    </location>
</feature>
<dbReference type="EMBL" id="VJMH01005462">
    <property type="protein sequence ID" value="KAF0695650.1"/>
    <property type="molecule type" value="Genomic_DNA"/>
</dbReference>
<organism evidence="8 9">
    <name type="scientific">Aphanomyces stellatus</name>
    <dbReference type="NCBI Taxonomy" id="120398"/>
    <lineage>
        <taxon>Eukaryota</taxon>
        <taxon>Sar</taxon>
        <taxon>Stramenopiles</taxon>
        <taxon>Oomycota</taxon>
        <taxon>Saprolegniomycetes</taxon>
        <taxon>Saprolegniales</taxon>
        <taxon>Verrucalvaceae</taxon>
        <taxon>Aphanomyces</taxon>
    </lineage>
</organism>
<gene>
    <name evidence="8" type="primary">Aste57867_13544</name>
    <name evidence="7" type="ORF">As57867_013494</name>
    <name evidence="8" type="ORF">ASTE57867_13544</name>
</gene>
<dbReference type="InterPro" id="IPR013057">
    <property type="entry name" value="AA_transpt_TM"/>
</dbReference>
<evidence type="ECO:0000313" key="7">
    <source>
        <dbReference type="EMBL" id="KAF0695650.1"/>
    </source>
</evidence>
<reference evidence="7" key="2">
    <citation type="submission" date="2019-06" db="EMBL/GenBank/DDBJ databases">
        <title>Genomics analysis of Aphanomyces spp. identifies a new class of oomycete effector associated with host adaptation.</title>
        <authorList>
            <person name="Gaulin E."/>
        </authorList>
    </citation>
    <scope>NUCLEOTIDE SEQUENCE</scope>
    <source>
        <strain evidence="7">CBS 578.67</strain>
    </source>
</reference>
<comment type="subcellular location">
    <subcellularLocation>
        <location evidence="1">Membrane</location>
    </subcellularLocation>
</comment>
<feature type="transmembrane region" description="Helical" evidence="5">
    <location>
        <begin position="326"/>
        <end position="343"/>
    </location>
</feature>
<dbReference type="OrthoDB" id="294541at2759"/>
<feature type="domain" description="Amino acid transporter transmembrane" evidence="6">
    <location>
        <begin position="29"/>
        <end position="409"/>
    </location>
</feature>
<dbReference type="PANTHER" id="PTHR16189:SF2">
    <property type="entry name" value="AMINO ACID TRANSPORTER TRANSMEMBRANE DOMAIN-CONTAINING PROTEIN"/>
    <property type="match status" value="1"/>
</dbReference>
<keyword evidence="9" id="KW-1185">Reference proteome</keyword>
<dbReference type="GO" id="GO:0016020">
    <property type="term" value="C:membrane"/>
    <property type="evidence" value="ECO:0007669"/>
    <property type="project" value="UniProtKB-SubCell"/>
</dbReference>
<feature type="transmembrane region" description="Helical" evidence="5">
    <location>
        <begin position="117"/>
        <end position="137"/>
    </location>
</feature>
<name>A0A485KZ50_9STRA</name>
<proteinExistence type="predicted"/>
<evidence type="ECO:0000256" key="4">
    <source>
        <dbReference type="ARBA" id="ARBA00023136"/>
    </source>
</evidence>
<evidence type="ECO:0000256" key="5">
    <source>
        <dbReference type="SAM" id="Phobius"/>
    </source>
</evidence>
<keyword evidence="2 5" id="KW-0812">Transmembrane</keyword>
<accession>A0A485KZ50</accession>
<feature type="transmembrane region" description="Helical" evidence="5">
    <location>
        <begin position="23"/>
        <end position="44"/>
    </location>
</feature>
<keyword evidence="4 5" id="KW-0472">Membrane</keyword>
<feature type="transmembrane region" description="Helical" evidence="5">
    <location>
        <begin position="290"/>
        <end position="314"/>
    </location>
</feature>
<feature type="transmembrane region" description="Helical" evidence="5">
    <location>
        <begin position="176"/>
        <end position="195"/>
    </location>
</feature>
<evidence type="ECO:0000256" key="1">
    <source>
        <dbReference type="ARBA" id="ARBA00004370"/>
    </source>
</evidence>
<protein>
    <submittedName>
        <fullName evidence="8">Aste57867_13544 protein</fullName>
    </submittedName>
</protein>
<dbReference type="PANTHER" id="PTHR16189">
    <property type="entry name" value="TRANSMEMBRANE PROTEIN 104-RELATED"/>
    <property type="match status" value="1"/>
</dbReference>
<evidence type="ECO:0000259" key="6">
    <source>
        <dbReference type="Pfam" id="PF01490"/>
    </source>
</evidence>
<evidence type="ECO:0000313" key="9">
    <source>
        <dbReference type="Proteomes" id="UP000332933"/>
    </source>
</evidence>
<feature type="transmembrane region" description="Helical" evidence="5">
    <location>
        <begin position="215"/>
        <end position="235"/>
    </location>
</feature>
<evidence type="ECO:0000313" key="8">
    <source>
        <dbReference type="EMBL" id="VFT90382.1"/>
    </source>
</evidence>
<feature type="transmembrane region" description="Helical" evidence="5">
    <location>
        <begin position="143"/>
        <end position="164"/>
    </location>
</feature>
<feature type="transmembrane region" description="Helical" evidence="5">
    <location>
        <begin position="349"/>
        <end position="372"/>
    </location>
</feature>
<dbReference type="Proteomes" id="UP000332933">
    <property type="component" value="Unassembled WGS sequence"/>
</dbReference>
<reference evidence="8 9" key="1">
    <citation type="submission" date="2019-03" db="EMBL/GenBank/DDBJ databases">
        <authorList>
            <person name="Gaulin E."/>
            <person name="Dumas B."/>
        </authorList>
    </citation>
    <scope>NUCLEOTIDE SEQUENCE [LARGE SCALE GENOMIC DNA]</scope>
    <source>
        <strain evidence="8">CBS 568.67</strain>
    </source>
</reference>
<feature type="transmembrane region" description="Helical" evidence="5">
    <location>
        <begin position="392"/>
        <end position="410"/>
    </location>
</feature>
<feature type="transmembrane region" description="Helical" evidence="5">
    <location>
        <begin position="247"/>
        <end position="270"/>
    </location>
</feature>
<evidence type="ECO:0000256" key="3">
    <source>
        <dbReference type="ARBA" id="ARBA00022989"/>
    </source>
</evidence>
<dbReference type="EMBL" id="CAADRA010005483">
    <property type="protein sequence ID" value="VFT90382.1"/>
    <property type="molecule type" value="Genomic_DNA"/>
</dbReference>
<dbReference type="Pfam" id="PF01490">
    <property type="entry name" value="Aa_trans"/>
    <property type="match status" value="1"/>
</dbReference>
<sequence>MEFRVVDPSSIQSERRANNYSPLVCYSYILNTILGVGCLGIPYAVYHAGLVLGIVMLVGGSFLSYLTVLWTCESLERKQAADERRRLLHSDRDPVEVAGLCHEYLGPMAGRLYDVSLYCYGYGVLVAFAQVFIHAVAAQFPHLPLPAVGALFATVVVPLTCIDLTEQIVAQLIMTGLRFVALALMCGSLLLNLLVGPSPTTPRAALPLVDVNGVGLLVSTVVFAQFCHFCVPDLVAPLSNKAAAPTIFAAAMASTTVAYVVLGILSALVFGADVLTSVNLNHFYALPPPLALFVLLFPAADTLSAFPLIAIGVANTLMAATHRSRLFSRLAVAIPPIVLGLVVHDLTAILQWIGVFGVYLVLVAPALLHLHVEATDAKSIRSTSSSFLSHRGWAYTVLAAAAAATLIMIAELV</sequence>